<keyword evidence="2" id="KW-1185">Reference proteome</keyword>
<gene>
    <name evidence="1" type="ORF">NOR51B_708</name>
</gene>
<dbReference type="InterPro" id="IPR012341">
    <property type="entry name" value="6hp_glycosidase-like_sf"/>
</dbReference>
<dbReference type="SUPFAM" id="SSF48208">
    <property type="entry name" value="Six-hairpin glycosidases"/>
    <property type="match status" value="1"/>
</dbReference>
<dbReference type="HOGENOM" id="CLU_764792_0_0_6"/>
<dbReference type="Gene3D" id="1.50.10.10">
    <property type="match status" value="1"/>
</dbReference>
<evidence type="ECO:0000313" key="1">
    <source>
        <dbReference type="EMBL" id="EED34769.1"/>
    </source>
</evidence>
<organism evidence="1 2">
    <name type="scientific">Luminiphilus syltensis NOR5-1B</name>
    <dbReference type="NCBI Taxonomy" id="565045"/>
    <lineage>
        <taxon>Bacteria</taxon>
        <taxon>Pseudomonadati</taxon>
        <taxon>Pseudomonadota</taxon>
        <taxon>Gammaproteobacteria</taxon>
        <taxon>Cellvibrionales</taxon>
        <taxon>Halieaceae</taxon>
        <taxon>Luminiphilus</taxon>
    </lineage>
</organism>
<dbReference type="RefSeq" id="WP_009019517.1">
    <property type="nucleotide sequence ID" value="NZ_DS999411.1"/>
</dbReference>
<reference evidence="2" key="1">
    <citation type="journal article" date="2013" name="BMC Microbiol.">
        <title>Taxonomy and evolution of bacteriochlorophyll a-containing members of the OM60/NOR5 clade of marine gammaproteobacteria: description of Luminiphilus syltensis gen. nov., sp. nov., reclassification of Haliea rubra as Pseudohaliea rubra gen. nov., comb. nov., and emendation of Chromatocurvus halotolerans.</title>
        <authorList>
            <person name="Spring S."/>
            <person name="Riedel T."/>
            <person name="Sproer C."/>
            <person name="Yan S."/>
            <person name="Harder J."/>
            <person name="Fuchs B.M."/>
        </authorList>
    </citation>
    <scope>NUCLEOTIDE SEQUENCE [LARGE SCALE GENOMIC DNA]</scope>
    <source>
        <strain evidence="2">NOR51-B</strain>
    </source>
</reference>
<dbReference type="Proteomes" id="UP000004699">
    <property type="component" value="Unassembled WGS sequence"/>
</dbReference>
<accession>B8KUL6</accession>
<dbReference type="STRING" id="565045.NOR51B_708"/>
<dbReference type="EMBL" id="DS999411">
    <property type="protein sequence ID" value="EED34769.1"/>
    <property type="molecule type" value="Genomic_DNA"/>
</dbReference>
<dbReference type="OrthoDB" id="9758578at2"/>
<evidence type="ECO:0000313" key="2">
    <source>
        <dbReference type="Proteomes" id="UP000004699"/>
    </source>
</evidence>
<sequence length="359" mass="40227">MNSIFLTPGNFPQEFLRPTVEFLLLSQTQEGEIPWFEGGHSDPWDHTEAAMGLALAGELSAARRAYRWLANTQLEDGSWWRCYREGKPHEPDRRESNYVAYMATGVWHYYLLTADREFLQELFPTIDRAMAFVLSLQSEHGDIDWAVDADGSPKGDALVTGCSSIYKSMECALHIAAVLDTPRPHWQAGRALLGDALRARPDRFDRTWASKSRYAMDWFYPVLTGVIEGDAAVARINDRWHEFVQPGLGCRCEVQEPWVTVAESCELVLALMAVGDQRRAALVFSWLLQWRADDGAWWTGYQFADKVLWPDEKPTWTAGAVLLAADALTGFSGASRLFLDVVPFGAAPAGHLARTSAQP</sequence>
<proteinExistence type="predicted"/>
<protein>
    <recommendedName>
        <fullName evidence="3">Prenyltransferase</fullName>
    </recommendedName>
</protein>
<name>B8KUL6_9GAMM</name>
<evidence type="ECO:0008006" key="3">
    <source>
        <dbReference type="Google" id="ProtNLM"/>
    </source>
</evidence>
<dbReference type="eggNOG" id="COG3387">
    <property type="taxonomic scope" value="Bacteria"/>
</dbReference>
<dbReference type="InterPro" id="IPR008928">
    <property type="entry name" value="6-hairpin_glycosidase_sf"/>
</dbReference>
<dbReference type="AlphaFoldDB" id="B8KUL6"/>
<dbReference type="GO" id="GO:0005975">
    <property type="term" value="P:carbohydrate metabolic process"/>
    <property type="evidence" value="ECO:0007669"/>
    <property type="project" value="InterPro"/>
</dbReference>